<proteinExistence type="predicted"/>
<accession>A0ABR4PFU7</accession>
<feature type="compositionally biased region" description="Low complexity" evidence="1">
    <location>
        <begin position="140"/>
        <end position="151"/>
    </location>
</feature>
<feature type="region of interest" description="Disordered" evidence="1">
    <location>
        <begin position="272"/>
        <end position="302"/>
    </location>
</feature>
<name>A0ABR4PFU7_9HELO</name>
<protein>
    <submittedName>
        <fullName evidence="2">HMG box protein</fullName>
    </submittedName>
</protein>
<evidence type="ECO:0000313" key="2">
    <source>
        <dbReference type="EMBL" id="KAL3421866.1"/>
    </source>
</evidence>
<feature type="compositionally biased region" description="Low complexity" evidence="1">
    <location>
        <begin position="273"/>
        <end position="289"/>
    </location>
</feature>
<feature type="compositionally biased region" description="Low complexity" evidence="1">
    <location>
        <begin position="94"/>
        <end position="103"/>
    </location>
</feature>
<gene>
    <name evidence="2" type="ORF">PVAG01_06022</name>
</gene>
<organism evidence="2 3">
    <name type="scientific">Phlyctema vagabunda</name>
    <dbReference type="NCBI Taxonomy" id="108571"/>
    <lineage>
        <taxon>Eukaryota</taxon>
        <taxon>Fungi</taxon>
        <taxon>Dikarya</taxon>
        <taxon>Ascomycota</taxon>
        <taxon>Pezizomycotina</taxon>
        <taxon>Leotiomycetes</taxon>
        <taxon>Helotiales</taxon>
        <taxon>Dermateaceae</taxon>
        <taxon>Phlyctema</taxon>
    </lineage>
</organism>
<keyword evidence="3" id="KW-1185">Reference proteome</keyword>
<evidence type="ECO:0000313" key="3">
    <source>
        <dbReference type="Proteomes" id="UP001629113"/>
    </source>
</evidence>
<feature type="region of interest" description="Disordered" evidence="1">
    <location>
        <begin position="1"/>
        <end position="153"/>
    </location>
</feature>
<reference evidence="2 3" key="1">
    <citation type="submission" date="2024-06" db="EMBL/GenBank/DDBJ databases">
        <title>Complete genome of Phlyctema vagabunda strain 19-DSS-EL-015.</title>
        <authorList>
            <person name="Fiorenzani C."/>
        </authorList>
    </citation>
    <scope>NUCLEOTIDE SEQUENCE [LARGE SCALE GENOMIC DNA]</scope>
    <source>
        <strain evidence="2 3">19-DSS-EL-015</strain>
    </source>
</reference>
<dbReference type="Proteomes" id="UP001629113">
    <property type="component" value="Unassembled WGS sequence"/>
</dbReference>
<feature type="compositionally biased region" description="Polar residues" evidence="1">
    <location>
        <begin position="126"/>
        <end position="136"/>
    </location>
</feature>
<evidence type="ECO:0000256" key="1">
    <source>
        <dbReference type="SAM" id="MobiDB-lite"/>
    </source>
</evidence>
<sequence>MTPFTPAFGSIDSRNDRLLPPFTPGAPSHIEEMSRFPAQGMDSPHNGVGPPQAHRRGLYPPPQPLHTLREREEDLNMSPDQKRRRFNDGPQRAYPSPSSVSYSGPQTFPRNGPSMPPSVYRGPQQFPGQGSFSRSTAMAPPQQSPLFQQQPRHPYPTRANTFDESLRLPPLQTQLATPVSVSTARLELRPESRESQARSVEAMVMTIPYLNKIKVLSKISGPLRTPGPTSPSHDIRGAIIAVEGADSSLVSEVGAFLNEALSKEPSLAIKTWTAPPTSTSNPITPSTDTEMADEERKEVADDSDHDPFIDYLTTISKWHKKSEAIQKHITSTPAAPPIDPGVTKRSSDSAQKRLPVALLPEGFSITTSDHFALRIPINDAYAPVDHWQWMATLWRGIVGPDLTVYVKKIRDKDEFESMSGVELRKDCAAIVVRVMDGTKLDEKSARRLAFEVSEYVRGVEGSFGRA</sequence>
<dbReference type="EMBL" id="JBFCZG010000005">
    <property type="protein sequence ID" value="KAL3421866.1"/>
    <property type="molecule type" value="Genomic_DNA"/>
</dbReference>
<comment type="caution">
    <text evidence="2">The sequence shown here is derived from an EMBL/GenBank/DDBJ whole genome shotgun (WGS) entry which is preliminary data.</text>
</comment>